<comment type="similarity">
    <text evidence="4">In the N-terminal section; belongs to the glycosyltransferase 51 family.</text>
</comment>
<dbReference type="InterPro" id="IPR050396">
    <property type="entry name" value="Glycosyltr_51/Transpeptidase"/>
</dbReference>
<feature type="region of interest" description="Disordered" evidence="26">
    <location>
        <begin position="743"/>
        <end position="765"/>
    </location>
</feature>
<evidence type="ECO:0000256" key="7">
    <source>
        <dbReference type="ARBA" id="ARBA00022475"/>
    </source>
</evidence>
<dbReference type="EMBL" id="WOFE01000011">
    <property type="protein sequence ID" value="MBM5572792.1"/>
    <property type="molecule type" value="Genomic_DNA"/>
</dbReference>
<comment type="subcellular location">
    <subcellularLocation>
        <location evidence="1">Cell inner membrane</location>
        <topology evidence="1">Single-pass type II membrane protein</topology>
    </subcellularLocation>
</comment>
<dbReference type="Pfam" id="PF00905">
    <property type="entry name" value="Transpeptidase"/>
    <property type="match status" value="1"/>
</dbReference>
<keyword evidence="11" id="KW-0328">Glycosyltransferase</keyword>
<dbReference type="InterPro" id="IPR001460">
    <property type="entry name" value="PCN-bd_Tpept"/>
</dbReference>
<evidence type="ECO:0000256" key="21">
    <source>
        <dbReference type="ARBA" id="ARBA00023268"/>
    </source>
</evidence>
<dbReference type="EC" id="3.4.16.4" evidence="5"/>
<keyword evidence="22" id="KW-0961">Cell wall biogenesis/degradation</keyword>
<dbReference type="InterPro" id="IPR023346">
    <property type="entry name" value="Lysozyme-like_dom_sf"/>
</dbReference>
<keyword evidence="7" id="KW-1003">Cell membrane</keyword>
<proteinExistence type="inferred from homology"/>
<name>A0ABS2CF83_9NEIS</name>
<comment type="pathway">
    <text evidence="2">Cell wall biogenesis; peptidoglycan biosynthesis.</text>
</comment>
<evidence type="ECO:0000256" key="25">
    <source>
        <dbReference type="ARBA" id="ARBA00049902"/>
    </source>
</evidence>
<evidence type="ECO:0000256" key="2">
    <source>
        <dbReference type="ARBA" id="ARBA00004752"/>
    </source>
</evidence>
<dbReference type="SUPFAM" id="SSF56601">
    <property type="entry name" value="beta-lactamase/transpeptidase-like"/>
    <property type="match status" value="1"/>
</dbReference>
<dbReference type="Proteomes" id="UP001195660">
    <property type="component" value="Unassembled WGS sequence"/>
</dbReference>
<evidence type="ECO:0000256" key="16">
    <source>
        <dbReference type="ARBA" id="ARBA00022968"/>
    </source>
</evidence>
<evidence type="ECO:0000256" key="9">
    <source>
        <dbReference type="ARBA" id="ARBA00022645"/>
    </source>
</evidence>
<keyword evidence="20" id="KW-0046">Antibiotic resistance</keyword>
<keyword evidence="21" id="KW-0511">Multifunctional enzyme</keyword>
<comment type="catalytic activity">
    <reaction evidence="25">
        <text>[GlcNAc-(1-&gt;4)-Mur2Ac(oyl-L-Ala-gamma-D-Glu-L-Lys-D-Ala-D-Ala)](n)-di-trans,octa-cis-undecaprenyl diphosphate + beta-D-GlcNAc-(1-&gt;4)-Mur2Ac(oyl-L-Ala-gamma-D-Glu-L-Lys-D-Ala-D-Ala)-di-trans,octa-cis-undecaprenyl diphosphate = [GlcNAc-(1-&gt;4)-Mur2Ac(oyl-L-Ala-gamma-D-Glu-L-Lys-D-Ala-D-Ala)](n+1)-di-trans,octa-cis-undecaprenyl diphosphate + di-trans,octa-cis-undecaprenyl diphosphate + H(+)</text>
        <dbReference type="Rhea" id="RHEA:23708"/>
        <dbReference type="Rhea" id="RHEA-COMP:9602"/>
        <dbReference type="Rhea" id="RHEA-COMP:9603"/>
        <dbReference type="ChEBI" id="CHEBI:15378"/>
        <dbReference type="ChEBI" id="CHEBI:58405"/>
        <dbReference type="ChEBI" id="CHEBI:60033"/>
        <dbReference type="ChEBI" id="CHEBI:78435"/>
        <dbReference type="EC" id="2.4.99.28"/>
    </reaction>
</comment>
<dbReference type="Gene3D" id="3.40.710.10">
    <property type="entry name" value="DD-peptidase/beta-lactamase superfamily"/>
    <property type="match status" value="2"/>
</dbReference>
<sequence length="765" mass="84366">MAKKLLYSLLIAIFGLSFIAISLAALAVIVTYPKLPALNALTDYKPKIPLRIFSEDNVLIGEFGEEKRAFTPISQTPPLMIKALLAAEDERFYQHGGIDYIGVLRAIGGNLLSGRSQSGASTITMQVAKNFYLSNEKTYTRKFNEALLSFKIEHNLSKDQILELYLNQIYLGQRAYGFSSAAQIYFGKELKELSIAEYAMLAGLPKAPSAYNPIVNPKRATLRQKYVLRRMAELNFITEAEYQAALNATLTYKRSSEQYPVHAEYVAEMVRQMMVKKYQEAAYTQGFKVYTTINSQAQQDAYSALRTGILNYDIRHGYNGPEGFIDATLLDGQQEEQLDEALSNIKDADDLRPAIVLTSNANLVTAYLHGGEKINIQGEGLRFARNALSEKNPPAIRIRPGAIIRVTATEKGWIITQLPKVEGALIAMNPNNGAIRALVGGFDFNNSSFNHVTQAWRQPGSTFKPFIYSASLERGVTPATMINDAPLVIEMNGQRWEPKNYDGSFSGMTSVRRALTFSKNLVSVRILQAIGADYAQQHIAKFGFEPKQHPAYLTMALGAGSVTPLQMAEGYSVFANTGYRVRSYYVDRIEDARGKVLAKTQPEIAGKNAPRTLDARNAFIMTSMMGDVIRMGTATKAKALGRNDLAGKTGTTNDAFDAWFAGFQPNLVAVTWIGFDQPKSLGARETGGAAALPIWVSFMNKALANVPESPWQIPDGVIAKTTETERGPLTEYFFQEFQSTSPQLGLSGSADSESAPIDEIKEQLF</sequence>
<evidence type="ECO:0000256" key="13">
    <source>
        <dbReference type="ARBA" id="ARBA00022692"/>
    </source>
</evidence>
<dbReference type="InterPro" id="IPR031376">
    <property type="entry name" value="PCB_OB"/>
</dbReference>
<evidence type="ECO:0000256" key="19">
    <source>
        <dbReference type="ARBA" id="ARBA00023136"/>
    </source>
</evidence>
<evidence type="ECO:0000313" key="30">
    <source>
        <dbReference type="EMBL" id="MBM5572792.1"/>
    </source>
</evidence>
<keyword evidence="10" id="KW-0645">Protease</keyword>
<evidence type="ECO:0000256" key="12">
    <source>
        <dbReference type="ARBA" id="ARBA00022679"/>
    </source>
</evidence>
<dbReference type="Pfam" id="PF17092">
    <property type="entry name" value="PCB_OB"/>
    <property type="match status" value="1"/>
</dbReference>
<keyword evidence="14" id="KW-0378">Hydrolase</keyword>
<comment type="catalytic activity">
    <reaction evidence="23">
        <text>Preferential cleavage: (Ac)2-L-Lys-D-Ala-|-D-Ala. Also transpeptidation of peptidyl-alanyl moieties that are N-acyl substituents of D-alanine.</text>
        <dbReference type="EC" id="3.4.16.4"/>
    </reaction>
</comment>
<evidence type="ECO:0000256" key="26">
    <source>
        <dbReference type="SAM" id="MobiDB-lite"/>
    </source>
</evidence>
<dbReference type="InterPro" id="IPR001264">
    <property type="entry name" value="Glyco_trans_51"/>
</dbReference>
<keyword evidence="8" id="KW-0997">Cell inner membrane</keyword>
<evidence type="ECO:0000256" key="1">
    <source>
        <dbReference type="ARBA" id="ARBA00004249"/>
    </source>
</evidence>
<evidence type="ECO:0000256" key="23">
    <source>
        <dbReference type="ARBA" id="ARBA00034000"/>
    </source>
</evidence>
<dbReference type="EC" id="2.4.99.28" evidence="24"/>
<evidence type="ECO:0000256" key="4">
    <source>
        <dbReference type="ARBA" id="ARBA00007739"/>
    </source>
</evidence>
<keyword evidence="18" id="KW-1133">Transmembrane helix</keyword>
<evidence type="ECO:0000256" key="14">
    <source>
        <dbReference type="ARBA" id="ARBA00022801"/>
    </source>
</evidence>
<feature type="compositionally biased region" description="Polar residues" evidence="26">
    <location>
        <begin position="743"/>
        <end position="752"/>
    </location>
</feature>
<gene>
    <name evidence="30" type="ORF">GM173_14555</name>
</gene>
<dbReference type="InterPro" id="IPR036950">
    <property type="entry name" value="PBP_transglycosylase"/>
</dbReference>
<keyword evidence="15" id="KW-0133">Cell shape</keyword>
<keyword evidence="13" id="KW-0812">Transmembrane</keyword>
<dbReference type="Pfam" id="PF00912">
    <property type="entry name" value="Transgly"/>
    <property type="match status" value="1"/>
</dbReference>
<keyword evidence="9" id="KW-0121">Carboxypeptidase</keyword>
<keyword evidence="16" id="KW-0735">Signal-anchor</keyword>
<feature type="domain" description="Glycosyl transferase family 51" evidence="28">
    <location>
        <begin position="58"/>
        <end position="231"/>
    </location>
</feature>
<dbReference type="SUPFAM" id="SSF53955">
    <property type="entry name" value="Lysozyme-like"/>
    <property type="match status" value="1"/>
</dbReference>
<evidence type="ECO:0000256" key="11">
    <source>
        <dbReference type="ARBA" id="ARBA00022676"/>
    </source>
</evidence>
<evidence type="ECO:0000256" key="17">
    <source>
        <dbReference type="ARBA" id="ARBA00022984"/>
    </source>
</evidence>
<evidence type="ECO:0000256" key="5">
    <source>
        <dbReference type="ARBA" id="ARBA00012448"/>
    </source>
</evidence>
<evidence type="ECO:0000259" key="27">
    <source>
        <dbReference type="Pfam" id="PF00905"/>
    </source>
</evidence>
<dbReference type="InterPro" id="IPR012338">
    <property type="entry name" value="Beta-lactam/transpept-like"/>
</dbReference>
<evidence type="ECO:0000256" key="15">
    <source>
        <dbReference type="ARBA" id="ARBA00022960"/>
    </source>
</evidence>
<reference evidence="30 31" key="1">
    <citation type="submission" date="2019-11" db="EMBL/GenBank/DDBJ databases">
        <title>Novel Deefgea species.</title>
        <authorList>
            <person name="Han J.-H."/>
        </authorList>
    </citation>
    <scope>NUCLEOTIDE SEQUENCE [LARGE SCALE GENOMIC DNA]</scope>
    <source>
        <strain evidence="30 31">LMG 24817</strain>
    </source>
</reference>
<evidence type="ECO:0000256" key="10">
    <source>
        <dbReference type="ARBA" id="ARBA00022670"/>
    </source>
</evidence>
<dbReference type="PANTHER" id="PTHR32282:SF27">
    <property type="entry name" value="PENICILLIN-BINDING PROTEIN 1A"/>
    <property type="match status" value="1"/>
</dbReference>
<dbReference type="PANTHER" id="PTHR32282">
    <property type="entry name" value="BINDING PROTEIN TRANSPEPTIDASE, PUTATIVE-RELATED"/>
    <property type="match status" value="1"/>
</dbReference>
<keyword evidence="17" id="KW-0573">Peptidoglycan synthesis</keyword>
<evidence type="ECO:0000256" key="24">
    <source>
        <dbReference type="ARBA" id="ARBA00044770"/>
    </source>
</evidence>
<evidence type="ECO:0000256" key="22">
    <source>
        <dbReference type="ARBA" id="ARBA00023316"/>
    </source>
</evidence>
<keyword evidence="12" id="KW-0808">Transferase</keyword>
<evidence type="ECO:0000256" key="3">
    <source>
        <dbReference type="ARBA" id="ARBA00007090"/>
    </source>
</evidence>
<dbReference type="Gene3D" id="1.10.3810.10">
    <property type="entry name" value="Biosynthetic peptidoglycan transglycosylase-like"/>
    <property type="match status" value="1"/>
</dbReference>
<organism evidence="30 31">
    <name type="scientific">Deefgea chitinilytica</name>
    <dbReference type="NCBI Taxonomy" id="570276"/>
    <lineage>
        <taxon>Bacteria</taxon>
        <taxon>Pseudomonadati</taxon>
        <taxon>Pseudomonadota</taxon>
        <taxon>Betaproteobacteria</taxon>
        <taxon>Neisseriales</taxon>
        <taxon>Chitinibacteraceae</taxon>
        <taxon>Deefgea</taxon>
    </lineage>
</organism>
<protein>
    <recommendedName>
        <fullName evidence="6">Penicillin-binding protein 1A</fullName>
        <ecNumber evidence="24">2.4.99.28</ecNumber>
        <ecNumber evidence="5">3.4.16.4</ecNumber>
    </recommendedName>
</protein>
<evidence type="ECO:0000256" key="18">
    <source>
        <dbReference type="ARBA" id="ARBA00022989"/>
    </source>
</evidence>
<comment type="similarity">
    <text evidence="3">In the C-terminal section; belongs to the transpeptidase family.</text>
</comment>
<evidence type="ECO:0000256" key="8">
    <source>
        <dbReference type="ARBA" id="ARBA00022519"/>
    </source>
</evidence>
<keyword evidence="19" id="KW-0472">Membrane</keyword>
<feature type="domain" description="Penicillin-binding protein transpeptidase" evidence="27">
    <location>
        <begin position="423"/>
        <end position="693"/>
    </location>
</feature>
<evidence type="ECO:0000256" key="20">
    <source>
        <dbReference type="ARBA" id="ARBA00023251"/>
    </source>
</evidence>
<accession>A0ABS2CF83</accession>
<comment type="caution">
    <text evidence="30">The sequence shown here is derived from an EMBL/GenBank/DDBJ whole genome shotgun (WGS) entry which is preliminary data.</text>
</comment>
<evidence type="ECO:0000259" key="29">
    <source>
        <dbReference type="Pfam" id="PF17092"/>
    </source>
</evidence>
<evidence type="ECO:0000313" key="31">
    <source>
        <dbReference type="Proteomes" id="UP001195660"/>
    </source>
</evidence>
<dbReference type="NCBIfam" id="TIGR02074">
    <property type="entry name" value="PBP_1a_fam"/>
    <property type="match status" value="1"/>
</dbReference>
<evidence type="ECO:0000256" key="6">
    <source>
        <dbReference type="ARBA" id="ARBA00018638"/>
    </source>
</evidence>
<keyword evidence="31" id="KW-1185">Reference proteome</keyword>
<evidence type="ECO:0000259" key="28">
    <source>
        <dbReference type="Pfam" id="PF00912"/>
    </source>
</evidence>
<feature type="domain" description="Penicillin-binding protein OB-like" evidence="29">
    <location>
        <begin position="318"/>
        <end position="421"/>
    </location>
</feature>